<proteinExistence type="inferred from homology"/>
<dbReference type="Pfam" id="PF13620">
    <property type="entry name" value="CarboxypepD_reg"/>
    <property type="match status" value="1"/>
</dbReference>
<feature type="domain" description="TonB-dependent transporter Oar-like beta-barrel" evidence="8">
    <location>
        <begin position="337"/>
        <end position="573"/>
    </location>
</feature>
<dbReference type="EMBL" id="JAFREP010000016">
    <property type="protein sequence ID" value="MBO1320225.1"/>
    <property type="molecule type" value="Genomic_DNA"/>
</dbReference>
<dbReference type="AlphaFoldDB" id="A0A8J7QHD4"/>
<dbReference type="Gene3D" id="2.40.170.20">
    <property type="entry name" value="TonB-dependent receptor, beta-barrel domain"/>
    <property type="match status" value="1"/>
</dbReference>
<reference evidence="9" key="1">
    <citation type="submission" date="2021-03" db="EMBL/GenBank/DDBJ databases">
        <authorList>
            <person name="Wang G."/>
        </authorList>
    </citation>
    <scope>NUCLEOTIDE SEQUENCE</scope>
    <source>
        <strain evidence="9">KCTC 12899</strain>
    </source>
</reference>
<evidence type="ECO:0000256" key="3">
    <source>
        <dbReference type="ARBA" id="ARBA00022452"/>
    </source>
</evidence>
<dbReference type="Gene3D" id="2.60.40.1120">
    <property type="entry name" value="Carboxypeptidase-like, regulatory domain"/>
    <property type="match status" value="1"/>
</dbReference>
<dbReference type="PANTHER" id="PTHR30069">
    <property type="entry name" value="TONB-DEPENDENT OUTER MEMBRANE RECEPTOR"/>
    <property type="match status" value="1"/>
</dbReference>
<comment type="similarity">
    <text evidence="7">Belongs to the TonB-dependent receptor family.</text>
</comment>
<dbReference type="Gene3D" id="2.170.130.10">
    <property type="entry name" value="TonB-dependent receptor, plug domain"/>
    <property type="match status" value="1"/>
</dbReference>
<dbReference type="InterPro" id="IPR036942">
    <property type="entry name" value="Beta-barrel_TonB_sf"/>
</dbReference>
<dbReference type="InterPro" id="IPR057601">
    <property type="entry name" value="Oar-like_b-barrel"/>
</dbReference>
<evidence type="ECO:0000313" key="9">
    <source>
        <dbReference type="EMBL" id="MBO1320225.1"/>
    </source>
</evidence>
<dbReference type="InterPro" id="IPR008969">
    <property type="entry name" value="CarboxyPept-like_regulatory"/>
</dbReference>
<dbReference type="RefSeq" id="WP_207860179.1">
    <property type="nucleotide sequence ID" value="NZ_JAFREP010000016.1"/>
</dbReference>
<name>A0A8J7QHD4_9BACT</name>
<evidence type="ECO:0000256" key="7">
    <source>
        <dbReference type="PROSITE-ProRule" id="PRU01360"/>
    </source>
</evidence>
<dbReference type="GO" id="GO:0044718">
    <property type="term" value="P:siderophore transmembrane transport"/>
    <property type="evidence" value="ECO:0007669"/>
    <property type="project" value="TreeGrafter"/>
</dbReference>
<comment type="subcellular location">
    <subcellularLocation>
        <location evidence="1 7">Cell outer membrane</location>
        <topology evidence="1 7">Multi-pass membrane protein</topology>
    </subcellularLocation>
</comment>
<evidence type="ECO:0000256" key="4">
    <source>
        <dbReference type="ARBA" id="ARBA00022692"/>
    </source>
</evidence>
<dbReference type="SUPFAM" id="SSF56935">
    <property type="entry name" value="Porins"/>
    <property type="match status" value="1"/>
</dbReference>
<evidence type="ECO:0000259" key="8">
    <source>
        <dbReference type="Pfam" id="PF25183"/>
    </source>
</evidence>
<dbReference type="InterPro" id="IPR037066">
    <property type="entry name" value="Plug_dom_sf"/>
</dbReference>
<evidence type="ECO:0000256" key="1">
    <source>
        <dbReference type="ARBA" id="ARBA00004571"/>
    </source>
</evidence>
<dbReference type="InterPro" id="IPR039426">
    <property type="entry name" value="TonB-dep_rcpt-like"/>
</dbReference>
<dbReference type="Proteomes" id="UP000664417">
    <property type="component" value="Unassembled WGS sequence"/>
</dbReference>
<keyword evidence="4 7" id="KW-0812">Transmembrane</keyword>
<sequence length="986" mass="109964">MGSPCPFAAFSPVPHLKTLKTLGLTVLLCLLGSGTVFGQTDAAGQLRGRVIDHETNPLPGATIEIRHHQKGIRRSAVSQGNGSFQFQSLPIGTYSIRISMPGFNDVEQDRLDIALGGAAAIDFTLVPDELSYSESITVTTSRIKAFDITSTTTGLVFDTQRTETLPVKTNHNAVALLAPGAVQGDSDFGTGDLVSFGGASVGENGYYLNGLNITDIRKGIGAIRYPWEAVDQIQVKTGGTPAEFGRHIGGVVNMVTKSGSNDFHFGVRTVWDPRDLSGQNPTTFWPDNEGNEQLIVNNREDSSEWQDYNVFASGPIVKDKAFFYVLGNPRRYKDTYANTNTFYDRQTEGDFWLAKMDWYINQRHSVELLGFNNEQERTTRSFAYSFNEGRGESHGNSYRETGGDVWTLKYNWAVTDTLSVSTMYGKVEAVDNTRADNPELPAYWDSRSGSWIRLGDWVAASINTKEDERTNFRLDVDWVVGNHSLRFGYDDEDLDIVDLTTPTGDGYYEYYRAEADNPYNLPEGTDYVDRRVFVRGGTTGTRSRSLYVQDTWLINDRMTLNLGLRNTTFENTTSQGETYVDISNQIAPRIGISWDPFGEGRTKVFANYGRFYMPVSPNTNVRMASGELDEHFVSYLLGVNPDGSPVIGEQIAHQVVSNGEVPASDRLFNQEAGPMYNDEYMIGYQQQTNSGWRFGARATWRDLVQSIEDISINYALNNWIEANMPDAPRVGGWFPLLTNPGSDAVLNYDVDGDGTKERIELSAADLGFPQSERKYLAFELSAEGRIGANLLVASSYTWSHNYGNTEGLLRSDNDQSDPGWTTSFDYPELMDNGYGDLPNDRRHQLKLYGSYRLPANFTMGFNGYAISGRPLNSFGVHPGDDCEGDCYGRIWYGAVSFFTDGVAQPRGSAGRTPWQTNLDLNLAYKLQLGRGAVNIKAEVFNVFNFERATQLEEEAEFDSGANQPYHGQPTHWQEPRSLRFSLRYAF</sequence>
<keyword evidence="6 7" id="KW-0998">Cell outer membrane</keyword>
<protein>
    <submittedName>
        <fullName evidence="9">TonB-dependent receptor</fullName>
    </submittedName>
</protein>
<keyword evidence="5 7" id="KW-0472">Membrane</keyword>
<accession>A0A8J7QHD4</accession>
<dbReference type="GO" id="GO:0015344">
    <property type="term" value="F:siderophore uptake transmembrane transporter activity"/>
    <property type="evidence" value="ECO:0007669"/>
    <property type="project" value="TreeGrafter"/>
</dbReference>
<evidence type="ECO:0000256" key="5">
    <source>
        <dbReference type="ARBA" id="ARBA00023136"/>
    </source>
</evidence>
<evidence type="ECO:0000256" key="6">
    <source>
        <dbReference type="ARBA" id="ARBA00023237"/>
    </source>
</evidence>
<keyword evidence="3 7" id="KW-1134">Transmembrane beta strand</keyword>
<comment type="caution">
    <text evidence="9">The sequence shown here is derived from an EMBL/GenBank/DDBJ whole genome shotgun (WGS) entry which is preliminary data.</text>
</comment>
<feature type="domain" description="TonB-dependent transporter Oar-like beta-barrel" evidence="8">
    <location>
        <begin position="581"/>
        <end position="855"/>
    </location>
</feature>
<keyword evidence="9" id="KW-0675">Receptor</keyword>
<dbReference type="Pfam" id="PF25183">
    <property type="entry name" value="OMP_b-brl_4"/>
    <property type="match status" value="2"/>
</dbReference>
<organism evidence="9 10">
    <name type="scientific">Acanthopleuribacter pedis</name>
    <dbReference type="NCBI Taxonomy" id="442870"/>
    <lineage>
        <taxon>Bacteria</taxon>
        <taxon>Pseudomonadati</taxon>
        <taxon>Acidobacteriota</taxon>
        <taxon>Holophagae</taxon>
        <taxon>Acanthopleuribacterales</taxon>
        <taxon>Acanthopleuribacteraceae</taxon>
        <taxon>Acanthopleuribacter</taxon>
    </lineage>
</organism>
<keyword evidence="10" id="KW-1185">Reference proteome</keyword>
<evidence type="ECO:0000256" key="2">
    <source>
        <dbReference type="ARBA" id="ARBA00022448"/>
    </source>
</evidence>
<dbReference type="GO" id="GO:0009279">
    <property type="term" value="C:cell outer membrane"/>
    <property type="evidence" value="ECO:0007669"/>
    <property type="project" value="UniProtKB-SubCell"/>
</dbReference>
<gene>
    <name evidence="9" type="ORF">J3U88_17250</name>
</gene>
<evidence type="ECO:0000313" key="10">
    <source>
        <dbReference type="Proteomes" id="UP000664417"/>
    </source>
</evidence>
<dbReference type="PANTHER" id="PTHR30069:SF46">
    <property type="entry name" value="OAR PROTEIN"/>
    <property type="match status" value="1"/>
</dbReference>
<dbReference type="SUPFAM" id="SSF49464">
    <property type="entry name" value="Carboxypeptidase regulatory domain-like"/>
    <property type="match status" value="1"/>
</dbReference>
<keyword evidence="2 7" id="KW-0813">Transport</keyword>
<dbReference type="PROSITE" id="PS52016">
    <property type="entry name" value="TONB_DEPENDENT_REC_3"/>
    <property type="match status" value="1"/>
</dbReference>